<evidence type="ECO:0000313" key="1">
    <source>
        <dbReference type="EMBL" id="KKM74039.1"/>
    </source>
</evidence>
<dbReference type="GO" id="GO:0019441">
    <property type="term" value="P:L-tryptophan catabolic process to kynurenine"/>
    <property type="evidence" value="ECO:0007669"/>
    <property type="project" value="InterPro"/>
</dbReference>
<dbReference type="AlphaFoldDB" id="A0A0F9JW42"/>
<accession>A0A0F9JW42</accession>
<protein>
    <recommendedName>
        <fullName evidence="2">Cyclase family protein</fullName>
    </recommendedName>
</protein>
<dbReference type="SUPFAM" id="SSF102198">
    <property type="entry name" value="Putative cyclase"/>
    <property type="match status" value="1"/>
</dbReference>
<sequence>MLKKISLTLISILFTFCHGYNAVSSTSLDDVMNGKCTIIDLTYPLNSGNAYWPGASYSPFKYETVATLENDGVFSGIYSAPEHLGTHIDAPNHFENNQISVDKLKLEALMGPAAVIDISTKVAGNADYQLTAEDIILWEKSNGLIQNGSIVLLNTGWWTKWNDYDKYKNADENNKLHFPGYSEDAAIFLIEKRNIKGIGIDTLSADYGISSDFIVHHIINGEGKYILENVANLDKLPPNGATLVIAPIKIEGGSGGQTRIWAILPPQ</sequence>
<dbReference type="PANTHER" id="PTHR31118:SF12">
    <property type="entry name" value="CYCLASE-LIKE PROTEIN 2"/>
    <property type="match status" value="1"/>
</dbReference>
<dbReference type="EMBL" id="LAZR01009205">
    <property type="protein sequence ID" value="KKM74039.1"/>
    <property type="molecule type" value="Genomic_DNA"/>
</dbReference>
<dbReference type="PANTHER" id="PTHR31118">
    <property type="entry name" value="CYCLASE-LIKE PROTEIN 2"/>
    <property type="match status" value="1"/>
</dbReference>
<gene>
    <name evidence="1" type="ORF">LCGC14_1404340</name>
</gene>
<dbReference type="InterPro" id="IPR037175">
    <property type="entry name" value="KFase_sf"/>
</dbReference>
<proteinExistence type="predicted"/>
<reference evidence="1" key="1">
    <citation type="journal article" date="2015" name="Nature">
        <title>Complex archaea that bridge the gap between prokaryotes and eukaryotes.</title>
        <authorList>
            <person name="Spang A."/>
            <person name="Saw J.H."/>
            <person name="Jorgensen S.L."/>
            <person name="Zaremba-Niedzwiedzka K."/>
            <person name="Martijn J."/>
            <person name="Lind A.E."/>
            <person name="van Eijk R."/>
            <person name="Schleper C."/>
            <person name="Guy L."/>
            <person name="Ettema T.J."/>
        </authorList>
    </citation>
    <scope>NUCLEOTIDE SEQUENCE</scope>
</reference>
<dbReference type="GO" id="GO:0004061">
    <property type="term" value="F:arylformamidase activity"/>
    <property type="evidence" value="ECO:0007669"/>
    <property type="project" value="InterPro"/>
</dbReference>
<dbReference type="Pfam" id="PF04199">
    <property type="entry name" value="Cyclase"/>
    <property type="match status" value="1"/>
</dbReference>
<comment type="caution">
    <text evidence="1">The sequence shown here is derived from an EMBL/GenBank/DDBJ whole genome shotgun (WGS) entry which is preliminary data.</text>
</comment>
<organism evidence="1">
    <name type="scientific">marine sediment metagenome</name>
    <dbReference type="NCBI Taxonomy" id="412755"/>
    <lineage>
        <taxon>unclassified sequences</taxon>
        <taxon>metagenomes</taxon>
        <taxon>ecological metagenomes</taxon>
    </lineage>
</organism>
<name>A0A0F9JW42_9ZZZZ</name>
<evidence type="ECO:0008006" key="2">
    <source>
        <dbReference type="Google" id="ProtNLM"/>
    </source>
</evidence>
<dbReference type="Gene3D" id="3.50.30.50">
    <property type="entry name" value="Putative cyclase"/>
    <property type="match status" value="1"/>
</dbReference>
<dbReference type="InterPro" id="IPR007325">
    <property type="entry name" value="KFase/CYL"/>
</dbReference>